<dbReference type="Gene3D" id="3.40.50.1820">
    <property type="entry name" value="alpha/beta hydrolase"/>
    <property type="match status" value="1"/>
</dbReference>
<dbReference type="EMBL" id="UGOW01000001">
    <property type="protein sequence ID" value="STY16853.1"/>
    <property type="molecule type" value="Genomic_DNA"/>
</dbReference>
<evidence type="ECO:0000313" key="5">
    <source>
        <dbReference type="Proteomes" id="UP000254230"/>
    </source>
</evidence>
<dbReference type="OrthoDB" id="275181at2"/>
<dbReference type="EMBL" id="LNYR01000041">
    <property type="protein sequence ID" value="KTD44629.1"/>
    <property type="molecule type" value="Genomic_DNA"/>
</dbReference>
<evidence type="ECO:0000313" key="2">
    <source>
        <dbReference type="EMBL" id="KTD44629.1"/>
    </source>
</evidence>
<dbReference type="AlphaFoldDB" id="A0A378KQI7"/>
<evidence type="ECO:0000259" key="1">
    <source>
        <dbReference type="Pfam" id="PF12697"/>
    </source>
</evidence>
<evidence type="ECO:0000313" key="4">
    <source>
        <dbReference type="Proteomes" id="UP000054639"/>
    </source>
</evidence>
<reference evidence="2 4" key="1">
    <citation type="submission" date="2015-11" db="EMBL/GenBank/DDBJ databases">
        <title>Genomic analysis of 38 Legionella species identifies large and diverse effector repertoires.</title>
        <authorList>
            <person name="Burstein D."/>
            <person name="Amaro F."/>
            <person name="Zusman T."/>
            <person name="Lifshitz Z."/>
            <person name="Cohen O."/>
            <person name="Gilbert J.A."/>
            <person name="Pupko T."/>
            <person name="Shuman H.A."/>
            <person name="Segal G."/>
        </authorList>
    </citation>
    <scope>NUCLEOTIDE SEQUENCE [LARGE SCALE GENOMIC DNA]</scope>
    <source>
        <strain evidence="2 4">ATCC 49507</strain>
    </source>
</reference>
<protein>
    <submittedName>
        <fullName evidence="2 3">Alpha/beta hydrolase family</fullName>
    </submittedName>
</protein>
<keyword evidence="3" id="KW-0378">Hydrolase</keyword>
<dbReference type="STRING" id="45072.Lqua_2796"/>
<dbReference type="RefSeq" id="WP_058474929.1">
    <property type="nucleotide sequence ID" value="NZ_CAAAIL010000019.1"/>
</dbReference>
<feature type="domain" description="AB hydrolase-1" evidence="1">
    <location>
        <begin position="61"/>
        <end position="231"/>
    </location>
</feature>
<keyword evidence="4" id="KW-1185">Reference proteome</keyword>
<dbReference type="Pfam" id="PF12697">
    <property type="entry name" value="Abhydrolase_6"/>
    <property type="match status" value="1"/>
</dbReference>
<gene>
    <name evidence="2" type="ORF">Lqua_2796</name>
    <name evidence="3" type="ORF">NCTC12376_00646</name>
</gene>
<dbReference type="Proteomes" id="UP000054639">
    <property type="component" value="Unassembled WGS sequence"/>
</dbReference>
<dbReference type="SUPFAM" id="SSF53474">
    <property type="entry name" value="alpha/beta-Hydrolases"/>
    <property type="match status" value="1"/>
</dbReference>
<dbReference type="InterPro" id="IPR029058">
    <property type="entry name" value="AB_hydrolase_fold"/>
</dbReference>
<dbReference type="Proteomes" id="UP000254230">
    <property type="component" value="Unassembled WGS sequence"/>
</dbReference>
<proteinExistence type="predicted"/>
<dbReference type="InterPro" id="IPR000073">
    <property type="entry name" value="AB_hydrolase_1"/>
</dbReference>
<organism evidence="3 5">
    <name type="scientific">Legionella quateirensis</name>
    <dbReference type="NCBI Taxonomy" id="45072"/>
    <lineage>
        <taxon>Bacteria</taxon>
        <taxon>Pseudomonadati</taxon>
        <taxon>Pseudomonadota</taxon>
        <taxon>Gammaproteobacteria</taxon>
        <taxon>Legionellales</taxon>
        <taxon>Legionellaceae</taxon>
        <taxon>Legionella</taxon>
    </lineage>
</organism>
<name>A0A378KQI7_9GAMM</name>
<accession>A0A378KQI7</accession>
<reference evidence="3 5" key="2">
    <citation type="submission" date="2018-06" db="EMBL/GenBank/DDBJ databases">
        <authorList>
            <consortium name="Pathogen Informatics"/>
            <person name="Doyle S."/>
        </authorList>
    </citation>
    <scope>NUCLEOTIDE SEQUENCE [LARGE SCALE GENOMIC DNA]</scope>
    <source>
        <strain evidence="3 5">NCTC12376</strain>
    </source>
</reference>
<evidence type="ECO:0000313" key="3">
    <source>
        <dbReference type="EMBL" id="STY16853.1"/>
    </source>
</evidence>
<sequence length="340" mass="38682">MKPIPIVFIPGIKGSRLLTDTHQLRWLGLKQVFNLDRKPLYASEPLLPQGVLKRILWESIYAPFLHLMRQRTEHFYIFSYDWRAQGLIVAEELLQFIREINAQQGPVLLIAHSLGGFISLPVIRSNPELFHAALFAGSPFGSGIDFARDMHQGTRIGLNNRILNYEAHFSWFSPYLFFPLDTENNRIVDRYGNTVAHDWYDPLSWERLNLSIFQKKLSWDQLSNARQHLQEALSAAKSFRNEVCRTDQVSALAMPPLAVLAGQHHPTLAQLICQVTAQGYQWDFQNGVKTPGDGRVEFTAAMLPGNLHAHVFTSNHGHGQLLNDLTTVDRILSTLINLNL</sequence>
<dbReference type="GO" id="GO:0016787">
    <property type="term" value="F:hydrolase activity"/>
    <property type="evidence" value="ECO:0007669"/>
    <property type="project" value="UniProtKB-KW"/>
</dbReference>